<proteinExistence type="predicted"/>
<dbReference type="SUPFAM" id="SSF52540">
    <property type="entry name" value="P-loop containing nucleoside triphosphate hydrolases"/>
    <property type="match status" value="1"/>
</dbReference>
<dbReference type="OrthoDB" id="4711350at2"/>
<dbReference type="RefSeq" id="WP_158681164.1">
    <property type="nucleotide sequence ID" value="NZ_BAAAGO010000029.1"/>
</dbReference>
<name>A0A2N9JJQ0_9ACTN</name>
<sequence>MTDWFAQEWFASDLVDGVIAGATARIEANRRSPIGAKEIVAVHGPYGVGKTSTILRLSRTLYPHYVQGEEFPTWSPDVGIVHDLVPVMWVQLQAGSTLKTLYGSLLDFLRFPVHGTGNVLASRALSSLARFGVQVLILDDVHKLRESQQASRDIIDALHTINTSLGELGGTLCLVGSEMGQRALLNHPQIDSRLKTMHLPPFTVGQHTDKVLWQKFLRGVEDLCGPYLPGNEPGFLALELPAYIHARTQGFMQDVQQLLKDGMRVALAEPIPALSRAILDRILLSERAQRAHTLIRSQPRGRVRAERLAAS</sequence>
<keyword evidence="2" id="KW-1185">Reference proteome</keyword>
<dbReference type="Proteomes" id="UP000238164">
    <property type="component" value="Chromosome 1"/>
</dbReference>
<dbReference type="InterPro" id="IPR027417">
    <property type="entry name" value="P-loop_NTPase"/>
</dbReference>
<dbReference type="Pfam" id="PF05621">
    <property type="entry name" value="TniB"/>
    <property type="match status" value="1"/>
</dbReference>
<gene>
    <name evidence="1" type="ORF">MPLG2_2748</name>
</gene>
<accession>A0A2N9JJQ0</accession>
<reference evidence="1 2" key="1">
    <citation type="submission" date="2018-02" db="EMBL/GenBank/DDBJ databases">
        <authorList>
            <person name="Cohen D.B."/>
            <person name="Kent A.D."/>
        </authorList>
    </citation>
    <scope>NUCLEOTIDE SEQUENCE [LARGE SCALE GENOMIC DNA]</scope>
    <source>
        <strain evidence="1">1</strain>
    </source>
</reference>
<dbReference type="AlphaFoldDB" id="A0A2N9JJQ0"/>
<organism evidence="1 2">
    <name type="scientific">Micropruina glycogenica</name>
    <dbReference type="NCBI Taxonomy" id="75385"/>
    <lineage>
        <taxon>Bacteria</taxon>
        <taxon>Bacillati</taxon>
        <taxon>Actinomycetota</taxon>
        <taxon>Actinomycetes</taxon>
        <taxon>Propionibacteriales</taxon>
        <taxon>Nocardioidaceae</taxon>
        <taxon>Micropruina</taxon>
    </lineage>
</organism>
<evidence type="ECO:0000313" key="2">
    <source>
        <dbReference type="Proteomes" id="UP000238164"/>
    </source>
</evidence>
<protein>
    <recommendedName>
        <fullName evidence="3">AAA+ ATPase domain-containing protein</fullName>
    </recommendedName>
</protein>
<evidence type="ECO:0008006" key="3">
    <source>
        <dbReference type="Google" id="ProtNLM"/>
    </source>
</evidence>
<evidence type="ECO:0000313" key="1">
    <source>
        <dbReference type="EMBL" id="SPD87778.1"/>
    </source>
</evidence>
<dbReference type="EMBL" id="LT985188">
    <property type="protein sequence ID" value="SPD87778.1"/>
    <property type="molecule type" value="Genomic_DNA"/>
</dbReference>
<dbReference type="Gene3D" id="3.40.50.300">
    <property type="entry name" value="P-loop containing nucleotide triphosphate hydrolases"/>
    <property type="match status" value="1"/>
</dbReference>
<dbReference type="KEGG" id="mgg:MPLG2_2748"/>
<dbReference type="InterPro" id="IPR008868">
    <property type="entry name" value="TniB"/>
</dbReference>